<evidence type="ECO:0000256" key="1">
    <source>
        <dbReference type="SAM" id="MobiDB-lite"/>
    </source>
</evidence>
<dbReference type="Proteomes" id="UP001177670">
    <property type="component" value="Unassembled WGS sequence"/>
</dbReference>
<dbReference type="EMBL" id="JAHYIQ010000034">
    <property type="protein sequence ID" value="KAK1119886.1"/>
    <property type="molecule type" value="Genomic_DNA"/>
</dbReference>
<gene>
    <name evidence="2" type="ORF">K0M31_012959</name>
</gene>
<feature type="compositionally biased region" description="Low complexity" evidence="1">
    <location>
        <begin position="71"/>
        <end position="83"/>
    </location>
</feature>
<accession>A0AA40FJ15</accession>
<sequence>MVVPWSTFCGKSLLFNVDRDKFSEQTKLRLIRVIIVSRKILGHRRNKFKGQQSPSGEPEPPRVGLNRIKSGFPPGLNHGNGPPEHGPPFDDPEGPFDYGRPRFFLVGISTTITTNQRENQKWKQMSLRGMMKKN</sequence>
<dbReference type="AlphaFoldDB" id="A0AA40FJ15"/>
<evidence type="ECO:0000313" key="2">
    <source>
        <dbReference type="EMBL" id="KAK1119886.1"/>
    </source>
</evidence>
<protein>
    <submittedName>
        <fullName evidence="2">Uncharacterized protein</fullName>
    </submittedName>
</protein>
<comment type="caution">
    <text evidence="2">The sequence shown here is derived from an EMBL/GenBank/DDBJ whole genome shotgun (WGS) entry which is preliminary data.</text>
</comment>
<evidence type="ECO:0000313" key="3">
    <source>
        <dbReference type="Proteomes" id="UP001177670"/>
    </source>
</evidence>
<organism evidence="2 3">
    <name type="scientific">Melipona bicolor</name>
    <dbReference type="NCBI Taxonomy" id="60889"/>
    <lineage>
        <taxon>Eukaryota</taxon>
        <taxon>Metazoa</taxon>
        <taxon>Ecdysozoa</taxon>
        <taxon>Arthropoda</taxon>
        <taxon>Hexapoda</taxon>
        <taxon>Insecta</taxon>
        <taxon>Pterygota</taxon>
        <taxon>Neoptera</taxon>
        <taxon>Endopterygota</taxon>
        <taxon>Hymenoptera</taxon>
        <taxon>Apocrita</taxon>
        <taxon>Aculeata</taxon>
        <taxon>Apoidea</taxon>
        <taxon>Anthophila</taxon>
        <taxon>Apidae</taxon>
        <taxon>Melipona</taxon>
    </lineage>
</organism>
<keyword evidence="3" id="KW-1185">Reference proteome</keyword>
<feature type="region of interest" description="Disordered" evidence="1">
    <location>
        <begin position="44"/>
        <end position="98"/>
    </location>
</feature>
<proteinExistence type="predicted"/>
<name>A0AA40FJ15_9HYME</name>
<reference evidence="2" key="1">
    <citation type="submission" date="2021-10" db="EMBL/GenBank/DDBJ databases">
        <title>Melipona bicolor Genome sequencing and assembly.</title>
        <authorList>
            <person name="Araujo N.S."/>
            <person name="Arias M.C."/>
        </authorList>
    </citation>
    <scope>NUCLEOTIDE SEQUENCE</scope>
    <source>
        <strain evidence="2">USP_2M_L1-L4_2017</strain>
        <tissue evidence="2">Whole body</tissue>
    </source>
</reference>